<name>A0A673N252_9TELE</name>
<keyword evidence="17" id="KW-1185">Reference proteome</keyword>
<keyword evidence="8 13" id="KW-0175">Coiled coil</keyword>
<dbReference type="Ensembl" id="ENSSRHT00000099480.1">
    <property type="protein sequence ID" value="ENSSRHP00000096852.1"/>
    <property type="gene ID" value="ENSSRHG00000047124.1"/>
</dbReference>
<evidence type="ECO:0000256" key="4">
    <source>
        <dbReference type="ARBA" id="ARBA00022454"/>
    </source>
</evidence>
<reference evidence="16" key="1">
    <citation type="submission" date="2025-08" db="UniProtKB">
        <authorList>
            <consortium name="Ensembl"/>
        </authorList>
    </citation>
    <scope>IDENTIFICATION</scope>
</reference>
<dbReference type="InterPro" id="IPR003395">
    <property type="entry name" value="RecF/RecN/SMC_N"/>
</dbReference>
<feature type="coiled-coil region" evidence="13">
    <location>
        <begin position="170"/>
        <end position="204"/>
    </location>
</feature>
<keyword evidence="14" id="KW-0812">Transmembrane</keyword>
<dbReference type="GO" id="GO:0003697">
    <property type="term" value="F:single-stranded DNA binding"/>
    <property type="evidence" value="ECO:0007669"/>
    <property type="project" value="TreeGrafter"/>
</dbReference>
<evidence type="ECO:0000256" key="5">
    <source>
        <dbReference type="ARBA" id="ARBA00022741"/>
    </source>
</evidence>
<keyword evidence="9" id="KW-0233">DNA recombination</keyword>
<comment type="similarity">
    <text evidence="3">Belongs to the SMC family. SMC6 subfamily.</text>
</comment>
<evidence type="ECO:0000256" key="14">
    <source>
        <dbReference type="SAM" id="Phobius"/>
    </source>
</evidence>
<dbReference type="Proteomes" id="UP000472270">
    <property type="component" value="Unassembled WGS sequence"/>
</dbReference>
<dbReference type="GO" id="GO:0005634">
    <property type="term" value="C:nucleus"/>
    <property type="evidence" value="ECO:0007669"/>
    <property type="project" value="UniProtKB-SubCell"/>
</dbReference>
<evidence type="ECO:0000256" key="6">
    <source>
        <dbReference type="ARBA" id="ARBA00022763"/>
    </source>
</evidence>
<feature type="coiled-coil region" evidence="13">
    <location>
        <begin position="369"/>
        <end position="396"/>
    </location>
</feature>
<keyword evidence="7" id="KW-0067">ATP-binding</keyword>
<dbReference type="GO" id="GO:0003684">
    <property type="term" value="F:damaged DNA binding"/>
    <property type="evidence" value="ECO:0007669"/>
    <property type="project" value="TreeGrafter"/>
</dbReference>
<keyword evidence="10" id="KW-0234">DNA repair</keyword>
<dbReference type="AlphaFoldDB" id="A0A673N252"/>
<dbReference type="FunFam" id="3.40.50.300:FF:003232">
    <property type="entry name" value="Structural maintenance of chromosomes 6, gene 1"/>
    <property type="match status" value="1"/>
</dbReference>
<protein>
    <recommendedName>
        <fullName evidence="12">Structural maintenance of chromosomes protein 6</fullName>
    </recommendedName>
</protein>
<evidence type="ECO:0000256" key="2">
    <source>
        <dbReference type="ARBA" id="ARBA00004286"/>
    </source>
</evidence>
<dbReference type="GO" id="GO:0035861">
    <property type="term" value="C:site of double-strand break"/>
    <property type="evidence" value="ECO:0007669"/>
    <property type="project" value="TreeGrafter"/>
</dbReference>
<evidence type="ECO:0000313" key="17">
    <source>
        <dbReference type="Proteomes" id="UP000472270"/>
    </source>
</evidence>
<gene>
    <name evidence="16" type="primary">si:dkey-119f1.1</name>
</gene>
<dbReference type="GO" id="GO:0000724">
    <property type="term" value="P:double-strand break repair via homologous recombination"/>
    <property type="evidence" value="ECO:0007669"/>
    <property type="project" value="TreeGrafter"/>
</dbReference>
<dbReference type="PANTHER" id="PTHR19306">
    <property type="entry name" value="STRUCTURAL MAINTENANCE OF CHROMOSOMES 5,6 SMC5, SMC6"/>
    <property type="match status" value="1"/>
</dbReference>
<comment type="subcellular location">
    <subcellularLocation>
        <location evidence="2">Chromosome</location>
    </subcellularLocation>
    <subcellularLocation>
        <location evidence="1">Nucleus</location>
    </subcellularLocation>
</comment>
<keyword evidence="6" id="KW-0227">DNA damage</keyword>
<evidence type="ECO:0000256" key="1">
    <source>
        <dbReference type="ARBA" id="ARBA00004123"/>
    </source>
</evidence>
<feature type="transmembrane region" description="Helical" evidence="14">
    <location>
        <begin position="6"/>
        <end position="33"/>
    </location>
</feature>
<dbReference type="InterPro" id="IPR027417">
    <property type="entry name" value="P-loop_NTPase"/>
</dbReference>
<sequence length="966" mass="111557">MLPNVYGFIYSCVMCICVLGGKSAVLTALIVALGGKAHTTNRGSSLKVFVKEGESSADVSITLRNRGRDAYKPEVFGQSINIDLRISSEGMRTYKLKSKTGHLVSSKKEELISILDHFNIQVDNPVSILTQEMSKHFLHSKGEGDKYKFFMKATQLDQMKEDYSYIMKTKSMTQNAVEKHRETLQELKRKYHEKEERYKNLASLNEMQQKLDELKSQMAWSLVAEVEQEMKPMRERIAAEEKSTVKYDQKVEEWEVTEYYFWETLKRIKISLTSGSKNSNTGTSKVCRKGNNVMQHYSCTISSCLIMTQPLLTLSSISQTNSADTHAREEKMNHIQAELEDLSFQDSTLAQQIDQFTQACATAKEKLGRMRLVREKQDLQRTIESKRRNLAAMENSRGNQVCRFGEHMLPLLRAIDEADRRGQFKKKPVGPLGFCIQLRDPELGLAVECCLKALMLAFCCDNHADERELQRIMSRYFQQGRRPQIIVSTFTNTVYDVRSRAVIHHEYPTVLQALDIENSVVANCLIDMRGIETILLIKNAKDARKVMQSVNRPRNCMEAFTREGDQVYYNRYYSSEQDRVHYLSKDVEEEIRFENIKSIFEMGFISINVLVDLCVSLCLCVQEEELEELCSRINVCREEFEAVRDQVLTHKKEYEEADQLCRQQREAFNSIAEEAEPIKEQLSSNDQELARSKHHKKHYEEKQKAHVDMIETLKTNLNVKDLELQASIAKASEICPERLDVRRTAKSLDSEISRLRHQINTQQDQQGHRDTIVRQYHEAKENFSNIGRQVKGLEAFIRQLTEIMNTRHNVYAEMRMYLSVRCKYYFDSMLSQRGYIGKMTFDHKNETLSISVQPGEGGKAVLSDMRSLSGGERSFSTVCFVLSLWAIAEAPFRALDEFDVYMDMVNRRISMDMMLKIAASQRYRQFIFLTPQSMSSLPVNSLIRILRLKDPDRSQSALPFGQRNPE</sequence>
<dbReference type="GO" id="GO:0005524">
    <property type="term" value="F:ATP binding"/>
    <property type="evidence" value="ECO:0007669"/>
    <property type="project" value="UniProtKB-KW"/>
</dbReference>
<evidence type="ECO:0000256" key="7">
    <source>
        <dbReference type="ARBA" id="ARBA00022840"/>
    </source>
</evidence>
<evidence type="ECO:0000256" key="9">
    <source>
        <dbReference type="ARBA" id="ARBA00023172"/>
    </source>
</evidence>
<reference evidence="16" key="2">
    <citation type="submission" date="2025-09" db="UniProtKB">
        <authorList>
            <consortium name="Ensembl"/>
        </authorList>
    </citation>
    <scope>IDENTIFICATION</scope>
</reference>
<feature type="domain" description="RecF/RecN/SMC N-terminal" evidence="15">
    <location>
        <begin position="21"/>
        <end position="945"/>
    </location>
</feature>
<dbReference type="Pfam" id="PF02463">
    <property type="entry name" value="SMC_N"/>
    <property type="match status" value="1"/>
</dbReference>
<accession>A0A673N252</accession>
<evidence type="ECO:0000256" key="12">
    <source>
        <dbReference type="ARBA" id="ARBA00069480"/>
    </source>
</evidence>
<evidence type="ECO:0000313" key="16">
    <source>
        <dbReference type="Ensembl" id="ENSSRHP00000096852.1"/>
    </source>
</evidence>
<dbReference type="Gene3D" id="3.40.50.300">
    <property type="entry name" value="P-loop containing nucleotide triphosphate hydrolases"/>
    <property type="match status" value="2"/>
</dbReference>
<keyword evidence="5" id="KW-0547">Nucleotide-binding</keyword>
<keyword evidence="14" id="KW-1133">Transmembrane helix</keyword>
<dbReference type="SUPFAM" id="SSF52540">
    <property type="entry name" value="P-loop containing nucleoside triphosphate hydrolases"/>
    <property type="match status" value="1"/>
</dbReference>
<evidence type="ECO:0000256" key="10">
    <source>
        <dbReference type="ARBA" id="ARBA00023204"/>
    </source>
</evidence>
<dbReference type="PANTHER" id="PTHR19306:SF7">
    <property type="entry name" value="SI:DKEY-119F1.1"/>
    <property type="match status" value="1"/>
</dbReference>
<organism evidence="16 17">
    <name type="scientific">Sinocyclocheilus rhinocerous</name>
    <dbReference type="NCBI Taxonomy" id="307959"/>
    <lineage>
        <taxon>Eukaryota</taxon>
        <taxon>Metazoa</taxon>
        <taxon>Chordata</taxon>
        <taxon>Craniata</taxon>
        <taxon>Vertebrata</taxon>
        <taxon>Euteleostomi</taxon>
        <taxon>Actinopterygii</taxon>
        <taxon>Neopterygii</taxon>
        <taxon>Teleostei</taxon>
        <taxon>Ostariophysi</taxon>
        <taxon>Cypriniformes</taxon>
        <taxon>Cyprinidae</taxon>
        <taxon>Cyprininae</taxon>
        <taxon>Sinocyclocheilus</taxon>
    </lineage>
</organism>
<evidence type="ECO:0000256" key="3">
    <source>
        <dbReference type="ARBA" id="ARBA00006793"/>
    </source>
</evidence>
<evidence type="ECO:0000256" key="8">
    <source>
        <dbReference type="ARBA" id="ARBA00023054"/>
    </source>
</evidence>
<keyword evidence="14" id="KW-0472">Membrane</keyword>
<evidence type="ECO:0000259" key="15">
    <source>
        <dbReference type="Pfam" id="PF02463"/>
    </source>
</evidence>
<proteinExistence type="inferred from homology"/>
<evidence type="ECO:0000256" key="11">
    <source>
        <dbReference type="ARBA" id="ARBA00023242"/>
    </source>
</evidence>
<dbReference type="GO" id="GO:0030915">
    <property type="term" value="C:Smc5-Smc6 complex"/>
    <property type="evidence" value="ECO:0007669"/>
    <property type="project" value="TreeGrafter"/>
</dbReference>
<keyword evidence="4" id="KW-0158">Chromosome</keyword>
<keyword evidence="11" id="KW-0539">Nucleus</keyword>
<evidence type="ECO:0000256" key="13">
    <source>
        <dbReference type="SAM" id="Coils"/>
    </source>
</evidence>